<keyword evidence="4 6" id="KW-0949">S-adenosyl-L-methionine</keyword>
<dbReference type="EMBL" id="FMUH01000006">
    <property type="protein sequence ID" value="SCX56490.1"/>
    <property type="molecule type" value="Genomic_DNA"/>
</dbReference>
<name>A0A1G4YSU6_9ACTN</name>
<dbReference type="PANTHER" id="PTHR10629">
    <property type="entry name" value="CYTOSINE-SPECIFIC METHYLTRANSFERASE"/>
    <property type="match status" value="1"/>
</dbReference>
<sequence>MSWASAASDEASDEGKSVSDFNVVEICAGAGGQSLGLHLAGFRHRLAVELDPTAAETLRTNMGRLHPDEDMTSLVAVGDVASEAVWQPEAHRGEVTLLAGGVPCPPFSVAGKQLGSSDERDLFAWAVNLAGRIQPEAVLLENVRGLNDARFGGYRQAVVDQLAAYGYVADWKLLEARDYGVPQLRPRMVLVALRKEYVDYFEWPEPKPTSATVSSTIAGLMGANGFPYLDEWVERADKIAPTIVGGSKKHGGADLGPTRAKRAWEAMWVDAHGLANEAPGPDWARDTNPRGPKLTVGMVKRLQGWLDEPSYEWNFTGRKTSRYRQIGNAFPPPVARAVGDSIARALRKDKASGAPRGDLRMHDEVYHVMRDRAEYMTAYRISNLLGGRISVEDVEKRITLIQHDFHVEHRGPSSRRSYLLGEWKAFQGQADHIRHEAFAERKRRGRIS</sequence>
<dbReference type="Pfam" id="PF00145">
    <property type="entry name" value="DNA_methylase"/>
    <property type="match status" value="1"/>
</dbReference>
<dbReference type="GO" id="GO:0009307">
    <property type="term" value="P:DNA restriction-modification system"/>
    <property type="evidence" value="ECO:0007669"/>
    <property type="project" value="UniProtKB-KW"/>
</dbReference>
<reference evidence="9" key="1">
    <citation type="submission" date="2016-10" db="EMBL/GenBank/DDBJ databases">
        <authorList>
            <person name="Varghese N."/>
            <person name="Submissions S."/>
        </authorList>
    </citation>
    <scope>NUCLEOTIDE SEQUENCE [LARGE SCALE GENOMIC DNA]</scope>
    <source>
        <strain evidence="9">DSM 45722</strain>
    </source>
</reference>
<dbReference type="NCBIfam" id="TIGR00675">
    <property type="entry name" value="dcm"/>
    <property type="match status" value="1"/>
</dbReference>
<dbReference type="GO" id="GO:0032259">
    <property type="term" value="P:methylation"/>
    <property type="evidence" value="ECO:0007669"/>
    <property type="project" value="UniProtKB-KW"/>
</dbReference>
<organism evidence="8 9">
    <name type="scientific">Klenkia marina</name>
    <dbReference type="NCBI Taxonomy" id="1960309"/>
    <lineage>
        <taxon>Bacteria</taxon>
        <taxon>Bacillati</taxon>
        <taxon>Actinomycetota</taxon>
        <taxon>Actinomycetes</taxon>
        <taxon>Geodermatophilales</taxon>
        <taxon>Geodermatophilaceae</taxon>
        <taxon>Klenkia</taxon>
    </lineage>
</organism>
<evidence type="ECO:0000256" key="5">
    <source>
        <dbReference type="ARBA" id="ARBA00022747"/>
    </source>
</evidence>
<dbReference type="GO" id="GO:0003886">
    <property type="term" value="F:DNA (cytosine-5-)-methyltransferase activity"/>
    <property type="evidence" value="ECO:0007669"/>
    <property type="project" value="UniProtKB-EC"/>
</dbReference>
<dbReference type="PROSITE" id="PS00095">
    <property type="entry name" value="C5_MTASE_2"/>
    <property type="match status" value="1"/>
</dbReference>
<accession>A0A1G4YSU6</accession>
<dbReference type="SUPFAM" id="SSF53335">
    <property type="entry name" value="S-adenosyl-L-methionine-dependent methyltransferases"/>
    <property type="match status" value="1"/>
</dbReference>
<dbReference type="Gene3D" id="3.40.50.150">
    <property type="entry name" value="Vaccinia Virus protein VP39"/>
    <property type="match status" value="2"/>
</dbReference>
<evidence type="ECO:0000256" key="6">
    <source>
        <dbReference type="PROSITE-ProRule" id="PRU01016"/>
    </source>
</evidence>
<evidence type="ECO:0000256" key="2">
    <source>
        <dbReference type="ARBA" id="ARBA00022603"/>
    </source>
</evidence>
<dbReference type="GO" id="GO:0044027">
    <property type="term" value="P:negative regulation of gene expression via chromosomal CpG island methylation"/>
    <property type="evidence" value="ECO:0007669"/>
    <property type="project" value="TreeGrafter"/>
</dbReference>
<dbReference type="InterPro" id="IPR001525">
    <property type="entry name" value="C5_MeTfrase"/>
</dbReference>
<gene>
    <name evidence="8" type="ORF">SAMN03159343_3429</name>
</gene>
<dbReference type="InterPro" id="IPR029063">
    <property type="entry name" value="SAM-dependent_MTases_sf"/>
</dbReference>
<evidence type="ECO:0000256" key="7">
    <source>
        <dbReference type="RuleBase" id="RU000416"/>
    </source>
</evidence>
<evidence type="ECO:0000256" key="1">
    <source>
        <dbReference type="ARBA" id="ARBA00011975"/>
    </source>
</evidence>
<evidence type="ECO:0000256" key="4">
    <source>
        <dbReference type="ARBA" id="ARBA00022691"/>
    </source>
</evidence>
<dbReference type="Proteomes" id="UP000198981">
    <property type="component" value="Unassembled WGS sequence"/>
</dbReference>
<keyword evidence="3 6" id="KW-0808">Transferase</keyword>
<keyword evidence="2 6" id="KW-0489">Methyltransferase</keyword>
<dbReference type="InterPro" id="IPR050390">
    <property type="entry name" value="C5-Methyltransferase"/>
</dbReference>
<evidence type="ECO:0000313" key="9">
    <source>
        <dbReference type="Proteomes" id="UP000198981"/>
    </source>
</evidence>
<proteinExistence type="inferred from homology"/>
<feature type="active site" evidence="6">
    <location>
        <position position="104"/>
    </location>
</feature>
<keyword evidence="9" id="KW-1185">Reference proteome</keyword>
<dbReference type="AlphaFoldDB" id="A0A1G4YSU6"/>
<evidence type="ECO:0000256" key="3">
    <source>
        <dbReference type="ARBA" id="ARBA00022679"/>
    </source>
</evidence>
<dbReference type="PANTHER" id="PTHR10629:SF52">
    <property type="entry name" value="DNA (CYTOSINE-5)-METHYLTRANSFERASE 1"/>
    <property type="match status" value="1"/>
</dbReference>
<protein>
    <recommendedName>
        <fullName evidence="1">DNA (cytosine-5-)-methyltransferase</fullName>
        <ecNumber evidence="1">2.1.1.37</ecNumber>
    </recommendedName>
</protein>
<comment type="similarity">
    <text evidence="6 7">Belongs to the class I-like SAM-binding methyltransferase superfamily. C5-methyltransferase family.</text>
</comment>
<evidence type="ECO:0000313" key="8">
    <source>
        <dbReference type="EMBL" id="SCX56490.1"/>
    </source>
</evidence>
<dbReference type="STRING" id="1960309.SAMN03159343_3429"/>
<dbReference type="GO" id="GO:0003677">
    <property type="term" value="F:DNA binding"/>
    <property type="evidence" value="ECO:0007669"/>
    <property type="project" value="TreeGrafter"/>
</dbReference>
<dbReference type="PRINTS" id="PR00105">
    <property type="entry name" value="C5METTRFRASE"/>
</dbReference>
<dbReference type="EC" id="2.1.1.37" evidence="1"/>
<keyword evidence="5" id="KW-0680">Restriction system</keyword>
<dbReference type="PROSITE" id="PS51679">
    <property type="entry name" value="SAM_MT_C5"/>
    <property type="match status" value="1"/>
</dbReference>
<dbReference type="InterPro" id="IPR031303">
    <property type="entry name" value="C5_meth_CS"/>
</dbReference>